<evidence type="ECO:0000256" key="4">
    <source>
        <dbReference type="ARBA" id="ARBA00022989"/>
    </source>
</evidence>
<keyword evidence="5 6" id="KW-0472">Membrane</keyword>
<feature type="compositionally biased region" description="Low complexity" evidence="7">
    <location>
        <begin position="450"/>
        <end position="459"/>
    </location>
</feature>
<evidence type="ECO:0000256" key="7">
    <source>
        <dbReference type="SAM" id="MobiDB-lite"/>
    </source>
</evidence>
<feature type="transmembrane region" description="Helical" evidence="8">
    <location>
        <begin position="368"/>
        <end position="389"/>
    </location>
</feature>
<dbReference type="GeneID" id="70297159"/>
<feature type="compositionally biased region" description="Polar residues" evidence="7">
    <location>
        <begin position="28"/>
        <end position="41"/>
    </location>
</feature>
<dbReference type="EMBL" id="MU251245">
    <property type="protein sequence ID" value="KAG9257773.1"/>
    <property type="molecule type" value="Genomic_DNA"/>
</dbReference>
<dbReference type="GO" id="GO:0016020">
    <property type="term" value="C:membrane"/>
    <property type="evidence" value="ECO:0007669"/>
    <property type="project" value="UniProtKB-SubCell"/>
</dbReference>
<feature type="transmembrane region" description="Helical" evidence="8">
    <location>
        <begin position="293"/>
        <end position="317"/>
    </location>
</feature>
<feature type="transmembrane region" description="Helical" evidence="8">
    <location>
        <begin position="210"/>
        <end position="227"/>
    </location>
</feature>
<dbReference type="GO" id="GO:0046513">
    <property type="term" value="P:ceramide biosynthetic process"/>
    <property type="evidence" value="ECO:0007669"/>
    <property type="project" value="InterPro"/>
</dbReference>
<dbReference type="Pfam" id="PF03798">
    <property type="entry name" value="TRAM_LAG1_CLN8"/>
    <property type="match status" value="1"/>
</dbReference>
<reference evidence="10" key="1">
    <citation type="journal article" date="2021" name="IMA Fungus">
        <title>Genomic characterization of three marine fungi, including Emericellopsis atlantica sp. nov. with signatures of a generalist lifestyle and marine biomass degradation.</title>
        <authorList>
            <person name="Hagestad O.C."/>
            <person name="Hou L."/>
            <person name="Andersen J.H."/>
            <person name="Hansen E.H."/>
            <person name="Altermark B."/>
            <person name="Li C."/>
            <person name="Kuhnert E."/>
            <person name="Cox R.J."/>
            <person name="Crous P.W."/>
            <person name="Spatafora J.W."/>
            <person name="Lail K."/>
            <person name="Amirebrahimi M."/>
            <person name="Lipzen A."/>
            <person name="Pangilinan J."/>
            <person name="Andreopoulos W."/>
            <person name="Hayes R.D."/>
            <person name="Ng V."/>
            <person name="Grigoriev I.V."/>
            <person name="Jackson S.A."/>
            <person name="Sutton T.D.S."/>
            <person name="Dobson A.D.W."/>
            <person name="Rama T."/>
        </authorList>
    </citation>
    <scope>NUCLEOTIDE SEQUENCE</scope>
    <source>
        <strain evidence="10">TS7</strain>
    </source>
</reference>
<evidence type="ECO:0000259" key="9">
    <source>
        <dbReference type="PROSITE" id="PS50922"/>
    </source>
</evidence>
<evidence type="ECO:0000256" key="1">
    <source>
        <dbReference type="ARBA" id="ARBA00004141"/>
    </source>
</evidence>
<keyword evidence="4 8" id="KW-1133">Transmembrane helix</keyword>
<dbReference type="SMART" id="SM00724">
    <property type="entry name" value="TLC"/>
    <property type="match status" value="1"/>
</dbReference>
<name>A0A9P8CSF7_9HYPO</name>
<feature type="transmembrane region" description="Helical" evidence="8">
    <location>
        <begin position="166"/>
        <end position="190"/>
    </location>
</feature>
<sequence>MRDELHASSQVDEQTGASLGVPKRPQMKQGSSSSSMNGPLYMQTSGSNVVLVRKLKRKEESFWRAAARWFVENQVGLSFNLIALLFLAHGFIHKARAVTHKFFHLSYLNDTTGRYGVGIDDVYLIAFCVVAFTGLRAWTMEYVLAPIAKMQGVTKRKDLTRFSEQAWLLVYYCFLWPLGVYIYCNSPHYLNLRELWTAWPNREMDGLMKGYILVQWAFWIQQILVIHVEEKRKDHYQMLSHHFVTCALISSCYSYHHTRVGNLILVIMDVVDLFLPLAKCLKYAGYTTICDYLFGLFMVSWLLARHVTYCAVCWSIYAHTPEIMPTGCFKGSNNNLVGPVDPPPGYGYLLEPFYNSSGHVCYNETVKWAFLTPLIILQFITIFWFTLIIRVAVKVLRGAGAEDTRSDDEAVAEESEDEYVYEEAEALKQDVGVESLDLKGWERRHGKFQSSSSGVSLPGHSDRKELLGRIGCDKQVD</sequence>
<evidence type="ECO:0000256" key="6">
    <source>
        <dbReference type="PROSITE-ProRule" id="PRU00205"/>
    </source>
</evidence>
<gene>
    <name evidence="10" type="ORF">F5Z01DRAFT_695213</name>
</gene>
<evidence type="ECO:0000256" key="5">
    <source>
        <dbReference type="ARBA" id="ARBA00023136"/>
    </source>
</evidence>
<proteinExistence type="inferred from homology"/>
<dbReference type="PROSITE" id="PS50922">
    <property type="entry name" value="TLC"/>
    <property type="match status" value="1"/>
</dbReference>
<evidence type="ECO:0000256" key="2">
    <source>
        <dbReference type="ARBA" id="ARBA00009808"/>
    </source>
</evidence>
<dbReference type="GO" id="GO:0050291">
    <property type="term" value="F:sphingosine N-acyltransferase activity"/>
    <property type="evidence" value="ECO:0007669"/>
    <property type="project" value="InterPro"/>
</dbReference>
<feature type="transmembrane region" description="Helical" evidence="8">
    <location>
        <begin position="74"/>
        <end position="92"/>
    </location>
</feature>
<protein>
    <submittedName>
        <fullName evidence="10">TLC domain-containing protein</fullName>
    </submittedName>
</protein>
<feature type="compositionally biased region" description="Polar residues" evidence="7">
    <location>
        <begin position="7"/>
        <end position="17"/>
    </location>
</feature>
<evidence type="ECO:0000256" key="8">
    <source>
        <dbReference type="SAM" id="Phobius"/>
    </source>
</evidence>
<dbReference type="OrthoDB" id="537032at2759"/>
<dbReference type="InterPro" id="IPR016439">
    <property type="entry name" value="Lag1/Lac1-like"/>
</dbReference>
<evidence type="ECO:0000313" key="10">
    <source>
        <dbReference type="EMBL" id="KAG9257773.1"/>
    </source>
</evidence>
<keyword evidence="3 6" id="KW-0812">Transmembrane</keyword>
<feature type="region of interest" description="Disordered" evidence="7">
    <location>
        <begin position="1"/>
        <end position="41"/>
    </location>
</feature>
<accession>A0A9P8CSF7</accession>
<feature type="transmembrane region" description="Helical" evidence="8">
    <location>
        <begin position="122"/>
        <end position="145"/>
    </location>
</feature>
<dbReference type="AlphaFoldDB" id="A0A9P8CSF7"/>
<comment type="similarity">
    <text evidence="2">Belongs to the sphingosine N-acyltransferase family.</text>
</comment>
<feature type="region of interest" description="Disordered" evidence="7">
    <location>
        <begin position="445"/>
        <end position="477"/>
    </location>
</feature>
<organism evidence="10 11">
    <name type="scientific">Emericellopsis atlantica</name>
    <dbReference type="NCBI Taxonomy" id="2614577"/>
    <lineage>
        <taxon>Eukaryota</taxon>
        <taxon>Fungi</taxon>
        <taxon>Dikarya</taxon>
        <taxon>Ascomycota</taxon>
        <taxon>Pezizomycotina</taxon>
        <taxon>Sordariomycetes</taxon>
        <taxon>Hypocreomycetidae</taxon>
        <taxon>Hypocreales</taxon>
        <taxon>Bionectriaceae</taxon>
        <taxon>Emericellopsis</taxon>
    </lineage>
</organism>
<comment type="caution">
    <text evidence="10">The sequence shown here is derived from an EMBL/GenBank/DDBJ whole genome shotgun (WGS) entry which is preliminary data.</text>
</comment>
<keyword evidence="11" id="KW-1185">Reference proteome</keyword>
<dbReference type="Proteomes" id="UP000887229">
    <property type="component" value="Unassembled WGS sequence"/>
</dbReference>
<feature type="compositionally biased region" description="Basic and acidic residues" evidence="7">
    <location>
        <begin position="460"/>
        <end position="477"/>
    </location>
</feature>
<dbReference type="InterPro" id="IPR006634">
    <property type="entry name" value="TLC-dom"/>
</dbReference>
<dbReference type="PANTHER" id="PTHR12560:SF0">
    <property type="entry name" value="LD18904P"/>
    <property type="match status" value="1"/>
</dbReference>
<dbReference type="RefSeq" id="XP_046121697.1">
    <property type="nucleotide sequence ID" value="XM_046266256.1"/>
</dbReference>
<evidence type="ECO:0000313" key="11">
    <source>
        <dbReference type="Proteomes" id="UP000887229"/>
    </source>
</evidence>
<feature type="domain" description="TLC" evidence="9">
    <location>
        <begin position="160"/>
        <end position="397"/>
    </location>
</feature>
<comment type="subcellular location">
    <subcellularLocation>
        <location evidence="1">Membrane</location>
        <topology evidence="1">Multi-pass membrane protein</topology>
    </subcellularLocation>
</comment>
<evidence type="ECO:0000256" key="3">
    <source>
        <dbReference type="ARBA" id="ARBA00022692"/>
    </source>
</evidence>
<dbReference type="PANTHER" id="PTHR12560">
    <property type="entry name" value="LONGEVITY ASSURANCE FACTOR 1 LAG1"/>
    <property type="match status" value="1"/>
</dbReference>